<dbReference type="Pfam" id="PF11861">
    <property type="entry name" value="DUF3381"/>
    <property type="match status" value="1"/>
</dbReference>
<feature type="compositionally biased region" description="Polar residues" evidence="9">
    <location>
        <begin position="602"/>
        <end position="620"/>
    </location>
</feature>
<keyword evidence="4 8" id="KW-0489">Methyltransferase</keyword>
<evidence type="ECO:0000259" key="12">
    <source>
        <dbReference type="Pfam" id="PF11861"/>
    </source>
</evidence>
<keyword evidence="6 8" id="KW-0949">S-adenosyl-L-methionine</keyword>
<dbReference type="GO" id="GO:0005730">
    <property type="term" value="C:nucleolus"/>
    <property type="evidence" value="ECO:0007669"/>
    <property type="project" value="UniProtKB-SubCell"/>
</dbReference>
<feature type="compositionally biased region" description="Basic and acidic residues" evidence="9">
    <location>
        <begin position="691"/>
        <end position="700"/>
    </location>
</feature>
<feature type="binding site" evidence="8">
    <location>
        <position position="94"/>
    </location>
    <ligand>
        <name>S-adenosyl-L-methionine</name>
        <dbReference type="ChEBI" id="CHEBI:59789"/>
    </ligand>
</feature>
<feature type="domain" description="DUF3381" evidence="12">
    <location>
        <begin position="255"/>
        <end position="406"/>
    </location>
</feature>
<evidence type="ECO:0000256" key="4">
    <source>
        <dbReference type="ARBA" id="ARBA00022603"/>
    </source>
</evidence>
<feature type="compositionally biased region" description="Basic and acidic residues" evidence="9">
    <location>
        <begin position="884"/>
        <end position="896"/>
    </location>
</feature>
<dbReference type="InterPro" id="IPR002877">
    <property type="entry name" value="RNA_MeTrfase_FtsJ_dom"/>
</dbReference>
<dbReference type="AlphaFoldDB" id="M9M583"/>
<feature type="domain" description="Ribosomal RNA methyltransferase FtsJ" evidence="10">
    <location>
        <begin position="26"/>
        <end position="202"/>
    </location>
</feature>
<feature type="compositionally biased region" description="Basic and acidic residues" evidence="9">
    <location>
        <begin position="568"/>
        <end position="585"/>
    </location>
</feature>
<evidence type="ECO:0000256" key="7">
    <source>
        <dbReference type="ARBA" id="ARBA00023242"/>
    </source>
</evidence>
<evidence type="ECO:0000256" key="6">
    <source>
        <dbReference type="ARBA" id="ARBA00022691"/>
    </source>
</evidence>
<dbReference type="InterPro" id="IPR015507">
    <property type="entry name" value="rRNA-MeTfrase_E"/>
</dbReference>
<feature type="compositionally biased region" description="Basic residues" evidence="9">
    <location>
        <begin position="872"/>
        <end position="883"/>
    </location>
</feature>
<dbReference type="GO" id="GO:0016435">
    <property type="term" value="F:rRNA (guanine) methyltransferase activity"/>
    <property type="evidence" value="ECO:0007669"/>
    <property type="project" value="TreeGrafter"/>
</dbReference>
<dbReference type="InterPro" id="IPR029063">
    <property type="entry name" value="SAM-dependent_MTases_sf"/>
</dbReference>
<feature type="compositionally biased region" description="Acidic residues" evidence="9">
    <location>
        <begin position="554"/>
        <end position="567"/>
    </location>
</feature>
<dbReference type="InterPro" id="IPR024576">
    <property type="entry name" value="rRNA_MeTfrase_Spb1_DUF3381"/>
</dbReference>
<dbReference type="EMBL" id="DF196784">
    <property type="protein sequence ID" value="GAC75665.1"/>
    <property type="molecule type" value="Genomic_DNA"/>
</dbReference>
<dbReference type="HAMAP" id="MF_03163">
    <property type="entry name" value="RNA_methyltr_E_SPB1"/>
    <property type="match status" value="1"/>
</dbReference>
<gene>
    <name evidence="13" type="ORF">PANT_18d00003</name>
</gene>
<feature type="region of interest" description="Disordered" evidence="9">
    <location>
        <begin position="867"/>
        <end position="925"/>
    </location>
</feature>
<comment type="similarity">
    <text evidence="8">Belongs to the class I-like SAM-binding methyltransferase superfamily. RNA methyltransferase RlmE family. SPB1 subfamily.</text>
</comment>
<feature type="domain" description="Ribosomal RNA methyltransferase SPB1-like C-terminal" evidence="11">
    <location>
        <begin position="681"/>
        <end position="902"/>
    </location>
</feature>
<keyword evidence="5 8" id="KW-0808">Transferase</keyword>
<feature type="region of interest" description="Disordered" evidence="9">
    <location>
        <begin position="819"/>
        <end position="841"/>
    </location>
</feature>
<dbReference type="Pfam" id="PF07780">
    <property type="entry name" value="Spb1_C"/>
    <property type="match status" value="1"/>
</dbReference>
<dbReference type="HAMAP" id="MF_01547">
    <property type="entry name" value="RNA_methyltr_E"/>
    <property type="match status" value="1"/>
</dbReference>
<dbReference type="InterPro" id="IPR028589">
    <property type="entry name" value="SPB1-like"/>
</dbReference>
<keyword evidence="2 8" id="KW-0690">Ribosome biogenesis</keyword>
<feature type="binding site" evidence="8">
    <location>
        <position position="119"/>
    </location>
    <ligand>
        <name>S-adenosyl-L-methionine</name>
        <dbReference type="ChEBI" id="CHEBI:59789"/>
    </ligand>
</feature>
<proteinExistence type="inferred from homology"/>
<feature type="compositionally biased region" description="Acidic residues" evidence="9">
    <location>
        <begin position="701"/>
        <end position="712"/>
    </location>
</feature>
<dbReference type="InterPro" id="IPR050082">
    <property type="entry name" value="RNA_methyltr_RlmE"/>
</dbReference>
<organism evidence="13 14">
    <name type="scientific">Pseudozyma antarctica (strain T-34)</name>
    <name type="common">Yeast</name>
    <name type="synonym">Candida antarctica</name>
    <dbReference type="NCBI Taxonomy" id="1151754"/>
    <lineage>
        <taxon>Eukaryota</taxon>
        <taxon>Fungi</taxon>
        <taxon>Dikarya</taxon>
        <taxon>Basidiomycota</taxon>
        <taxon>Ustilaginomycotina</taxon>
        <taxon>Ustilaginomycetes</taxon>
        <taxon>Ustilaginales</taxon>
        <taxon>Ustilaginaceae</taxon>
        <taxon>Moesziomyces</taxon>
    </lineage>
</organism>
<dbReference type="GO" id="GO:0000463">
    <property type="term" value="P:maturation of LSU-rRNA from tricistronic rRNA transcript (SSU-rRNA, 5.8S rRNA, LSU-rRNA)"/>
    <property type="evidence" value="ECO:0007669"/>
    <property type="project" value="TreeGrafter"/>
</dbReference>
<feature type="compositionally biased region" description="Low complexity" evidence="9">
    <location>
        <begin position="586"/>
        <end position="596"/>
    </location>
</feature>
<keyword evidence="8" id="KW-0175">Coiled coil</keyword>
<evidence type="ECO:0000256" key="9">
    <source>
        <dbReference type="SAM" id="MobiDB-lite"/>
    </source>
</evidence>
<dbReference type="STRING" id="1151754.M9M583"/>
<evidence type="ECO:0000256" key="5">
    <source>
        <dbReference type="ARBA" id="ARBA00022679"/>
    </source>
</evidence>
<accession>M9M583</accession>
<dbReference type="PANTHER" id="PTHR10920:SF13">
    <property type="entry name" value="PRE-RRNA 2'-O-RIBOSE RNA METHYLTRANSFERASE FTSJ3"/>
    <property type="match status" value="1"/>
</dbReference>
<dbReference type="FunFam" id="3.40.50.150:FF:000004">
    <property type="entry name" value="AdoMet-dependent rRNA methyltransferase SPB1"/>
    <property type="match status" value="1"/>
</dbReference>
<dbReference type="Gene3D" id="3.40.50.150">
    <property type="entry name" value="Vaccinia Virus protein VP39"/>
    <property type="match status" value="1"/>
</dbReference>
<comment type="subcellular location">
    <subcellularLocation>
        <location evidence="1 8">Nucleus</location>
        <location evidence="1 8">Nucleolus</location>
    </subcellularLocation>
</comment>
<feature type="compositionally biased region" description="Basic and acidic residues" evidence="9">
    <location>
        <begin position="490"/>
        <end position="522"/>
    </location>
</feature>
<dbReference type="Proteomes" id="UP000011976">
    <property type="component" value="Unassembled WGS sequence"/>
</dbReference>
<dbReference type="OrthoDB" id="1287559at2759"/>
<evidence type="ECO:0000313" key="14">
    <source>
        <dbReference type="Proteomes" id="UP000011976"/>
    </source>
</evidence>
<name>M9M583_PSEA3</name>
<sequence length="925" mass="105000">MGKKQQKKTAKGRLDKFYWLAKEQGYRSRAAFKLVQLNKKYNFLEKARCCIDLCAAPGGWLQVASKYMPANSLIVGVDLVPIKPIPRTITFAEDINSYKCRDQLRQILKDWKADIVIHDGAPNVGTAWVQDAYAQSELTLQSLRLAVEFLNAGGTFVTKVFRSKDYNNLLWVFNQLFKKVEATKPSSSRNVSAEIFVVCQGYKNPARIDPKFLDPRHVFKELDPATLAQEDQEAGVPLSLKGTSAGNAHANVFAPKKIRKNREGYADGDYTLFHSLDAMDFIKGQDVIGMLGSYNEISFKSDESKTLLDLPDTTQEMRDNCSDLKVLGKKDFRNLMNWRKEVRLALGLDMPKSKQKDLAEQIETVEVEEMDEDDQIDDELARLNEEAARKARKERRRKNELRQKKILKMQLQMTTPMDIGMDVMDDQLGSGNGDIFEIGSGEKVSKKALMQQADLSDDESDTIVSSHDTDDDDPQARAARLDAEMDALYDEFKQKQSDRDAKFRAKQARLKDAKNDSWHGIKDDDEEEDDDDAELSEDSEGGYDLVQRRKEQEETFDTDDEEDEEDERLERQAVEQSRKRKRDTDAAALAQADAPAKPSKRSLVNSLTSDADVTAQQSREASIWFDNPLFKDLGLDALPADEEPLEDDEDAWEETDAEEEDEDEELRDDEDASDSGSGLEDEDEEDFEVVPQDHEEHAIPDEEWDLDGEDEEAGKQKRIKDHGLATAEAVALAQALVNRKITKEDLVDQGFSKHNFVDKDGLPTWFLDDEQKHYKANIPITKEAMQALRDRERALDARPIKKIAEAKARKKMRTLRRLEKAQKKAETINENEDISEKEKSSTINKLLAKSVKGGQKKKEVQLVVARGVNRGLKGRPKGTKGRYKMVDPRMKKELRAFKRKAKRDGKKLGSSNSKPRVAKGYGPRN</sequence>
<feature type="binding site" evidence="8">
    <location>
        <position position="60"/>
    </location>
    <ligand>
        <name>S-adenosyl-L-methionine</name>
        <dbReference type="ChEBI" id="CHEBI:59789"/>
    </ligand>
</feature>
<dbReference type="GO" id="GO:0000466">
    <property type="term" value="P:maturation of 5.8S rRNA from tricistronic rRNA transcript (SSU-rRNA, 5.8S rRNA, LSU-rRNA)"/>
    <property type="evidence" value="ECO:0007669"/>
    <property type="project" value="TreeGrafter"/>
</dbReference>
<evidence type="ECO:0000259" key="11">
    <source>
        <dbReference type="Pfam" id="PF07780"/>
    </source>
</evidence>
<keyword evidence="3 8" id="KW-0698">rRNA processing</keyword>
<dbReference type="GO" id="GO:0008650">
    <property type="term" value="F:rRNA (uridine-2'-O-)-methyltransferase activity"/>
    <property type="evidence" value="ECO:0007669"/>
    <property type="project" value="TreeGrafter"/>
</dbReference>
<reference evidence="14" key="1">
    <citation type="journal article" date="2013" name="Genome Announc.">
        <title>Genome sequence of the basidiomycetous yeast Pseudozyma antarctica T-34, a producer of the glycolipid biosurfactants mannosylerythritol lipids.</title>
        <authorList>
            <person name="Morita T."/>
            <person name="Koike H."/>
            <person name="Koyama Y."/>
            <person name="Hagiwara H."/>
            <person name="Ito E."/>
            <person name="Fukuoka T."/>
            <person name="Imura T."/>
            <person name="Machida M."/>
            <person name="Kitamoto D."/>
        </authorList>
    </citation>
    <scope>NUCLEOTIDE SEQUENCE [LARGE SCALE GENOMIC DNA]</scope>
    <source>
        <strain evidence="14">T-34</strain>
    </source>
</reference>
<evidence type="ECO:0000256" key="1">
    <source>
        <dbReference type="ARBA" id="ARBA00004604"/>
    </source>
</evidence>
<dbReference type="InterPro" id="IPR012920">
    <property type="entry name" value="rRNA_MeTfrase_SPB1-like_C"/>
</dbReference>
<evidence type="ECO:0000256" key="8">
    <source>
        <dbReference type="HAMAP-Rule" id="MF_03163"/>
    </source>
</evidence>
<feature type="binding site" evidence="8">
    <location>
        <position position="78"/>
    </location>
    <ligand>
        <name>S-adenosyl-L-methionine</name>
        <dbReference type="ChEBI" id="CHEBI:59789"/>
    </ligand>
</feature>
<protein>
    <submittedName>
        <fullName evidence="13">Putative SAM-dependent rRNA methyltransferase SPB1</fullName>
    </submittedName>
</protein>
<keyword evidence="7 8" id="KW-0539">Nucleus</keyword>
<dbReference type="GO" id="GO:0030687">
    <property type="term" value="C:preribosome, large subunit precursor"/>
    <property type="evidence" value="ECO:0007669"/>
    <property type="project" value="TreeGrafter"/>
</dbReference>
<feature type="binding site" evidence="8">
    <location>
        <position position="58"/>
    </location>
    <ligand>
        <name>S-adenosyl-L-methionine</name>
        <dbReference type="ChEBI" id="CHEBI:59789"/>
    </ligand>
</feature>
<evidence type="ECO:0000313" key="13">
    <source>
        <dbReference type="EMBL" id="GAC75665.1"/>
    </source>
</evidence>
<dbReference type="PANTHER" id="PTHR10920">
    <property type="entry name" value="RIBOSOMAL RNA METHYLTRANSFERASE"/>
    <property type="match status" value="1"/>
</dbReference>
<evidence type="ECO:0000259" key="10">
    <source>
        <dbReference type="Pfam" id="PF01728"/>
    </source>
</evidence>
<dbReference type="SUPFAM" id="SSF53335">
    <property type="entry name" value="S-adenosyl-L-methionine-dependent methyltransferases"/>
    <property type="match status" value="1"/>
</dbReference>
<feature type="active site" description="Proton acceptor" evidence="8">
    <location>
        <position position="159"/>
    </location>
</feature>
<evidence type="ECO:0000256" key="2">
    <source>
        <dbReference type="ARBA" id="ARBA00022517"/>
    </source>
</evidence>
<feature type="compositionally biased region" description="Acidic residues" evidence="9">
    <location>
        <begin position="523"/>
        <end position="541"/>
    </location>
</feature>
<feature type="region of interest" description="Disordered" evidence="9">
    <location>
        <begin position="447"/>
        <end position="718"/>
    </location>
</feature>
<evidence type="ECO:0000256" key="3">
    <source>
        <dbReference type="ARBA" id="ARBA00022552"/>
    </source>
</evidence>
<feature type="coiled-coil region" evidence="8">
    <location>
        <begin position="376"/>
        <end position="410"/>
    </location>
</feature>
<feature type="compositionally biased region" description="Acidic residues" evidence="9">
    <location>
        <begin position="639"/>
        <end position="688"/>
    </location>
</feature>
<dbReference type="Pfam" id="PF01728">
    <property type="entry name" value="FtsJ"/>
    <property type="match status" value="1"/>
</dbReference>